<dbReference type="OrthoDB" id="5918473at2"/>
<gene>
    <name evidence="1" type="ordered locus">Halhy_1508</name>
</gene>
<dbReference type="AlphaFoldDB" id="F4KYF9"/>
<proteinExistence type="predicted"/>
<dbReference type="STRING" id="760192.Halhy_1508"/>
<dbReference type="KEGG" id="hhy:Halhy_1508"/>
<organism evidence="1 2">
    <name type="scientific">Haliscomenobacter hydrossis (strain ATCC 27775 / DSM 1100 / LMG 10767 / O)</name>
    <dbReference type="NCBI Taxonomy" id="760192"/>
    <lineage>
        <taxon>Bacteria</taxon>
        <taxon>Pseudomonadati</taxon>
        <taxon>Bacteroidota</taxon>
        <taxon>Saprospiria</taxon>
        <taxon>Saprospirales</taxon>
        <taxon>Haliscomenobacteraceae</taxon>
        <taxon>Haliscomenobacter</taxon>
    </lineage>
</organism>
<sequence>MIKIDKSTISTPKILDQKNPQSKGSLATQALNADHEKGVRTFTFDSAIYGHASVKEALISVQNKKCCFCESFVRHIAHGDVEHFRPKGGYQIDPDASLITPGYYWLAYDFENLYFSCQICNQKYKRNFFPLTDDSKRIKSHHHFTNLHLEEPLIIDPANDNPEDHIYFDQEIPKAKDKKGELTILRLGLDRDDLNEYRLKWLQLIRDIARHAAKGDLISLNLLQEAAEPQSELSLMVRSNFPFLSKVE</sequence>
<evidence type="ECO:0008006" key="3">
    <source>
        <dbReference type="Google" id="ProtNLM"/>
    </source>
</evidence>
<reference evidence="1 2" key="1">
    <citation type="journal article" date="2011" name="Stand. Genomic Sci.">
        <title>Complete genome sequence of Haliscomenobacter hydrossis type strain (O).</title>
        <authorList>
            <consortium name="US DOE Joint Genome Institute (JGI-PGF)"/>
            <person name="Daligault H."/>
            <person name="Lapidus A."/>
            <person name="Zeytun A."/>
            <person name="Nolan M."/>
            <person name="Lucas S."/>
            <person name="Del Rio T.G."/>
            <person name="Tice H."/>
            <person name="Cheng J.F."/>
            <person name="Tapia R."/>
            <person name="Han C."/>
            <person name="Goodwin L."/>
            <person name="Pitluck S."/>
            <person name="Liolios K."/>
            <person name="Pagani I."/>
            <person name="Ivanova N."/>
            <person name="Huntemann M."/>
            <person name="Mavromatis K."/>
            <person name="Mikhailova N."/>
            <person name="Pati A."/>
            <person name="Chen A."/>
            <person name="Palaniappan K."/>
            <person name="Land M."/>
            <person name="Hauser L."/>
            <person name="Brambilla E.M."/>
            <person name="Rohde M."/>
            <person name="Verbarg S."/>
            <person name="Goker M."/>
            <person name="Bristow J."/>
            <person name="Eisen J.A."/>
            <person name="Markowitz V."/>
            <person name="Hugenholtz P."/>
            <person name="Kyrpides N.C."/>
            <person name="Klenk H.P."/>
            <person name="Woyke T."/>
        </authorList>
    </citation>
    <scope>NUCLEOTIDE SEQUENCE [LARGE SCALE GENOMIC DNA]</scope>
    <source>
        <strain evidence="2">ATCC 27775 / DSM 1100 / LMG 10767 / O</strain>
    </source>
</reference>
<accession>F4KYF9</accession>
<dbReference type="HOGENOM" id="CLU_071576_3_1_10"/>
<evidence type="ECO:0000313" key="1">
    <source>
        <dbReference type="EMBL" id="AEE49400.1"/>
    </source>
</evidence>
<reference key="2">
    <citation type="submission" date="2011-04" db="EMBL/GenBank/DDBJ databases">
        <title>Complete sequence of chromosome of Haliscomenobacter hydrossis DSM 1100.</title>
        <authorList>
            <consortium name="US DOE Joint Genome Institute (JGI-PGF)"/>
            <person name="Lucas S."/>
            <person name="Han J."/>
            <person name="Lapidus A."/>
            <person name="Bruce D."/>
            <person name="Goodwin L."/>
            <person name="Pitluck S."/>
            <person name="Peters L."/>
            <person name="Kyrpides N."/>
            <person name="Mavromatis K."/>
            <person name="Ivanova N."/>
            <person name="Ovchinnikova G."/>
            <person name="Pagani I."/>
            <person name="Daligault H."/>
            <person name="Detter J.C."/>
            <person name="Han C."/>
            <person name="Land M."/>
            <person name="Hauser L."/>
            <person name="Markowitz V."/>
            <person name="Cheng J.-F."/>
            <person name="Hugenholtz P."/>
            <person name="Woyke T."/>
            <person name="Wu D."/>
            <person name="Verbarg S."/>
            <person name="Frueling A."/>
            <person name="Brambilla E."/>
            <person name="Klenk H.-P."/>
            <person name="Eisen J.A."/>
        </authorList>
    </citation>
    <scope>NUCLEOTIDE SEQUENCE</scope>
    <source>
        <strain>DSM 1100</strain>
    </source>
</reference>
<dbReference type="Proteomes" id="UP000008461">
    <property type="component" value="Chromosome"/>
</dbReference>
<keyword evidence="2" id="KW-1185">Reference proteome</keyword>
<dbReference type="EMBL" id="CP002691">
    <property type="protein sequence ID" value="AEE49400.1"/>
    <property type="molecule type" value="Genomic_DNA"/>
</dbReference>
<dbReference type="eggNOG" id="COG1403">
    <property type="taxonomic scope" value="Bacteria"/>
</dbReference>
<protein>
    <recommendedName>
        <fullName evidence="3">TIGR02646 family protein</fullName>
    </recommendedName>
</protein>
<dbReference type="RefSeq" id="WP_013763954.1">
    <property type="nucleotide sequence ID" value="NC_015510.1"/>
</dbReference>
<evidence type="ECO:0000313" key="2">
    <source>
        <dbReference type="Proteomes" id="UP000008461"/>
    </source>
</evidence>
<name>F4KYF9_HALH1</name>